<dbReference type="EMBL" id="KQ001645">
    <property type="protein sequence ID" value="KJP90269.1"/>
    <property type="molecule type" value="Genomic_DNA"/>
</dbReference>
<dbReference type="OMA" id="VEPFYYT"/>
<dbReference type="RefSeq" id="XP_012333191.1">
    <property type="nucleotide sequence ID" value="XM_012477768.1"/>
</dbReference>
<gene>
    <name evidence="2" type="ORF">AK88_00117</name>
</gene>
<dbReference type="AlphaFoldDB" id="A0A0D9QT94"/>
<organism evidence="2 3">
    <name type="scientific">Plasmodium fragile</name>
    <dbReference type="NCBI Taxonomy" id="5857"/>
    <lineage>
        <taxon>Eukaryota</taxon>
        <taxon>Sar</taxon>
        <taxon>Alveolata</taxon>
        <taxon>Apicomplexa</taxon>
        <taxon>Aconoidasida</taxon>
        <taxon>Haemosporida</taxon>
        <taxon>Plasmodiidae</taxon>
        <taxon>Plasmodium</taxon>
        <taxon>Plasmodium (Plasmodium)</taxon>
    </lineage>
</organism>
<proteinExistence type="predicted"/>
<protein>
    <recommendedName>
        <fullName evidence="4">Sporozoite surface protein essential for liver stage development</fullName>
    </recommendedName>
</protein>
<evidence type="ECO:0000313" key="2">
    <source>
        <dbReference type="EMBL" id="KJP90269.1"/>
    </source>
</evidence>
<keyword evidence="3" id="KW-1185">Reference proteome</keyword>
<dbReference type="GeneID" id="24265431"/>
<feature type="compositionally biased region" description="Basic and acidic residues" evidence="1">
    <location>
        <begin position="89"/>
        <end position="119"/>
    </location>
</feature>
<sequence>MSPLVVDTYDCVYLRPQPASTYYYPLGMTWKYVVSSKSTGCFGTTKKYTLTPETYYYPYYYYYVYYTPAETAMVCASNKKVIKDKKKKKDEDKPELKDESSKEGSEKEEGLKKSSGKKKYECVEGERVVRTYLPVVEPFYYTSSYYVPRAILFP</sequence>
<evidence type="ECO:0000313" key="3">
    <source>
        <dbReference type="Proteomes" id="UP000054561"/>
    </source>
</evidence>
<evidence type="ECO:0008006" key="4">
    <source>
        <dbReference type="Google" id="ProtNLM"/>
    </source>
</evidence>
<dbReference type="OrthoDB" id="387505at2759"/>
<dbReference type="VEuPathDB" id="PlasmoDB:AK88_00117"/>
<reference evidence="2 3" key="1">
    <citation type="submission" date="2014-03" db="EMBL/GenBank/DDBJ databases">
        <title>The Genome Sequence of Plasmodium fragile nilgiri.</title>
        <authorList>
            <consortium name="The Broad Institute Genomics Platform"/>
            <consortium name="The Broad Institute Genome Sequencing Center for Infectious Disease"/>
            <person name="Neafsey D."/>
            <person name="Duraisingh M."/>
            <person name="Young S.K."/>
            <person name="Zeng Q."/>
            <person name="Gargeya S."/>
            <person name="Abouelleil A."/>
            <person name="Alvarado L."/>
            <person name="Chapman S.B."/>
            <person name="Gainer-Dewar J."/>
            <person name="Goldberg J."/>
            <person name="Griggs A."/>
            <person name="Gujja S."/>
            <person name="Hansen M."/>
            <person name="Howarth C."/>
            <person name="Imamovic A."/>
            <person name="Larimer J."/>
            <person name="Pearson M."/>
            <person name="Poon T.W."/>
            <person name="Priest M."/>
            <person name="Roberts A."/>
            <person name="Saif S."/>
            <person name="Shea T."/>
            <person name="Sykes S."/>
            <person name="Wortman J."/>
            <person name="Nusbaum C."/>
            <person name="Birren B."/>
        </authorList>
    </citation>
    <scope>NUCLEOTIDE SEQUENCE [LARGE SCALE GENOMIC DNA]</scope>
    <source>
        <strain evidence="3">nilgiri</strain>
    </source>
</reference>
<name>A0A0D9QT94_PLAFR</name>
<accession>A0A0D9QT94</accession>
<evidence type="ECO:0000256" key="1">
    <source>
        <dbReference type="SAM" id="MobiDB-lite"/>
    </source>
</evidence>
<feature type="region of interest" description="Disordered" evidence="1">
    <location>
        <begin position="81"/>
        <end position="119"/>
    </location>
</feature>
<dbReference type="Proteomes" id="UP000054561">
    <property type="component" value="Unassembled WGS sequence"/>
</dbReference>